<dbReference type="GO" id="GO:0008643">
    <property type="term" value="P:carbohydrate transport"/>
    <property type="evidence" value="ECO:0007669"/>
    <property type="project" value="InterPro"/>
</dbReference>
<evidence type="ECO:0000256" key="1">
    <source>
        <dbReference type="ARBA" id="ARBA00009617"/>
    </source>
</evidence>
<name>A0A5E8A8G4_9SPHN</name>
<dbReference type="PANTHER" id="PTHR11328">
    <property type="entry name" value="MAJOR FACILITATOR SUPERFAMILY DOMAIN-CONTAINING PROTEIN"/>
    <property type="match status" value="1"/>
</dbReference>
<dbReference type="InterPro" id="IPR039672">
    <property type="entry name" value="MFS_2"/>
</dbReference>
<feature type="transmembrane region" description="Helical" evidence="2">
    <location>
        <begin position="48"/>
        <end position="71"/>
    </location>
</feature>
<dbReference type="Pfam" id="PF13347">
    <property type="entry name" value="MFS_2"/>
    <property type="match status" value="1"/>
</dbReference>
<feature type="transmembrane region" description="Helical" evidence="2">
    <location>
        <begin position="387"/>
        <end position="414"/>
    </location>
</feature>
<feature type="transmembrane region" description="Helical" evidence="2">
    <location>
        <begin position="244"/>
        <end position="265"/>
    </location>
</feature>
<dbReference type="RefSeq" id="WP_234422770.1">
    <property type="nucleotide sequence ID" value="NZ_LR701528.1"/>
</dbReference>
<feature type="transmembrane region" description="Helical" evidence="2">
    <location>
        <begin position="434"/>
        <end position="453"/>
    </location>
</feature>
<keyword evidence="2" id="KW-0472">Membrane</keyword>
<accession>A0A5E8A8G4</accession>
<dbReference type="Proteomes" id="UP000326857">
    <property type="component" value="Unassembled WGS sequence"/>
</dbReference>
<keyword evidence="2" id="KW-0812">Transmembrane</keyword>
<dbReference type="SUPFAM" id="SSF103473">
    <property type="entry name" value="MFS general substrate transporter"/>
    <property type="match status" value="1"/>
</dbReference>
<keyword evidence="2" id="KW-1133">Transmembrane helix</keyword>
<feature type="transmembrane region" description="Helical" evidence="2">
    <location>
        <begin position="280"/>
        <end position="299"/>
    </location>
</feature>
<dbReference type="PANTHER" id="PTHR11328:SF28">
    <property type="entry name" value="MAJOR FACILITATOR SUPERFAMILY DOMAIN-CONTAINING PROTEIN 12"/>
    <property type="match status" value="1"/>
</dbReference>
<protein>
    <submittedName>
        <fullName evidence="3">Sodium:melibiose symporter</fullName>
    </submittedName>
</protein>
<feature type="transmembrane region" description="Helical" evidence="2">
    <location>
        <begin position="190"/>
        <end position="210"/>
    </location>
</feature>
<dbReference type="Gene3D" id="1.20.1250.20">
    <property type="entry name" value="MFS general substrate transporter like domains"/>
    <property type="match status" value="1"/>
</dbReference>
<reference evidence="3 4" key="1">
    <citation type="submission" date="2019-09" db="EMBL/GenBank/DDBJ databases">
        <authorList>
            <person name="Dittami M. S."/>
        </authorList>
    </citation>
    <scope>NUCLEOTIDE SEQUENCE [LARGE SCALE GENOMIC DNA]</scope>
    <source>
        <strain evidence="3">SPHINGO391</strain>
    </source>
</reference>
<dbReference type="AlphaFoldDB" id="A0A5E8A8G4"/>
<organism evidence="3 4">
    <name type="scientific">Sphingomonas aurantiaca</name>
    <dbReference type="NCBI Taxonomy" id="185949"/>
    <lineage>
        <taxon>Bacteria</taxon>
        <taxon>Pseudomonadati</taxon>
        <taxon>Pseudomonadota</taxon>
        <taxon>Alphaproteobacteria</taxon>
        <taxon>Sphingomonadales</taxon>
        <taxon>Sphingomonadaceae</taxon>
        <taxon>Sphingomonas</taxon>
    </lineage>
</organism>
<feature type="transmembrane region" description="Helical" evidence="2">
    <location>
        <begin position="342"/>
        <end position="366"/>
    </location>
</feature>
<feature type="transmembrane region" description="Helical" evidence="2">
    <location>
        <begin position="83"/>
        <end position="100"/>
    </location>
</feature>
<dbReference type="GO" id="GO:0005886">
    <property type="term" value="C:plasma membrane"/>
    <property type="evidence" value="ECO:0007669"/>
    <property type="project" value="TreeGrafter"/>
</dbReference>
<dbReference type="EMBL" id="CABVLI010000044">
    <property type="protein sequence ID" value="VVT25782.1"/>
    <property type="molecule type" value="Genomic_DNA"/>
</dbReference>
<feature type="transmembrane region" description="Helical" evidence="2">
    <location>
        <begin position="152"/>
        <end position="170"/>
    </location>
</feature>
<feature type="transmembrane region" description="Helical" evidence="2">
    <location>
        <begin position="112"/>
        <end position="131"/>
    </location>
</feature>
<evidence type="ECO:0000256" key="2">
    <source>
        <dbReference type="SAM" id="Phobius"/>
    </source>
</evidence>
<dbReference type="InterPro" id="IPR036259">
    <property type="entry name" value="MFS_trans_sf"/>
</dbReference>
<feature type="transmembrane region" description="Helical" evidence="2">
    <location>
        <begin position="311"/>
        <end position="330"/>
    </location>
</feature>
<comment type="similarity">
    <text evidence="1">Belongs to the sodium:galactoside symporter (TC 2.A.2) family.</text>
</comment>
<dbReference type="GO" id="GO:0015293">
    <property type="term" value="F:symporter activity"/>
    <property type="evidence" value="ECO:0007669"/>
    <property type="project" value="InterPro"/>
</dbReference>
<proteinExistence type="inferred from homology"/>
<gene>
    <name evidence="3" type="ORF">SPHINGO391_490051</name>
</gene>
<evidence type="ECO:0000313" key="3">
    <source>
        <dbReference type="EMBL" id="VVT25782.1"/>
    </source>
</evidence>
<evidence type="ECO:0000313" key="4">
    <source>
        <dbReference type="Proteomes" id="UP000326857"/>
    </source>
</evidence>
<sequence length="474" mass="51361">MTTSARRLSTATMASYGFGAVAYGVKDSGFGTFLLLFYNQVVGLPSATVGLVIMMALLIDAFVDPAVGFFSDRTRTRWGRRHPWMYASALPIMIGWLLLWNPPAMLSQPQTLVWLFAMAVLVRSAVSCYEVPSVALTPELSSGYDERTRIMAYRYLFGWVGGLLMLLSAYQYFLSPTAAFPNGLLNRAGYAGFALAGAVAIGIAILVSALGTHHEIRHLPNPPIARQTLRESFAELRHTVKNRAFVILMAAGVCAYTIQGISYAMSNYLYTYVWGFKGPVFVYLTLALFSGVFLAFLAAPRLGRTGSKPRVALAAVLLGATLNTAPYWLRMLGMFPEVGDRALLPILFALFILGTASNVTGFILGASMMADVVEDSEAKTGRRSEGVFFAGSFFVQKCTSGIGIFFAGMILAVAGFPAKATPGTVPVATIDRLTLIYAGLYVALACVSAYFFARFPFGRVEHEARLARLATKPT</sequence>